<dbReference type="InterPro" id="IPR003491">
    <property type="entry name" value="REP-like_C"/>
</dbReference>
<evidence type="ECO:0000259" key="1">
    <source>
        <dbReference type="Pfam" id="PF02486"/>
    </source>
</evidence>
<accession>A0A0H5Q2S5</accession>
<name>A0A0H5Q2S5_9ZZZZ</name>
<dbReference type="AlphaFoldDB" id="A0A0H5Q2S5"/>
<geneLocation type="plasmid" evidence="2">
    <name>pRGRH0745</name>
</geneLocation>
<dbReference type="EMBL" id="LN853356">
    <property type="protein sequence ID" value="CRY95714.1"/>
    <property type="molecule type" value="Genomic_DNA"/>
</dbReference>
<dbReference type="Pfam" id="PF02486">
    <property type="entry name" value="Rep_trans"/>
    <property type="match status" value="1"/>
</dbReference>
<keyword evidence="2" id="KW-0614">Plasmid</keyword>
<proteinExistence type="predicted"/>
<protein>
    <recommendedName>
        <fullName evidence="1">Replication initiation protein-like C-terminal domain-containing protein</fullName>
    </recommendedName>
</protein>
<feature type="domain" description="Replication initiation protein-like C-terminal" evidence="1">
    <location>
        <begin position="126"/>
        <end position="182"/>
    </location>
</feature>
<organism evidence="2">
    <name type="scientific">uncultured prokaryote</name>
    <dbReference type="NCBI Taxonomy" id="198431"/>
    <lineage>
        <taxon>unclassified sequences</taxon>
        <taxon>environmental samples</taxon>
    </lineage>
</organism>
<reference evidence="2" key="2">
    <citation type="submission" date="2015-07" db="EMBL/GenBank/DDBJ databases">
        <title>Plasmids, circular viruses and viroids from rat gut.</title>
        <authorList>
            <person name="Jorgensen T.J."/>
            <person name="Hansen M.A."/>
            <person name="Xu Z."/>
            <person name="Tabak M.A."/>
            <person name="Sorensen S.J."/>
            <person name="Hansen L.H."/>
        </authorList>
    </citation>
    <scope>NUCLEOTIDE SEQUENCE</scope>
    <source>
        <plasmid evidence="2">pRGRH0745</plasmid>
    </source>
</reference>
<evidence type="ECO:0000313" key="2">
    <source>
        <dbReference type="EMBL" id="CRY95714.1"/>
    </source>
</evidence>
<sequence>MEPKFDWYTASIPTKPQVVIDCLTSEFEFSEAVPATPKQGYERAVKIARGDTSLAMVMWGGNTGINVYASASGGDSPAFAHVVRREFPDHGLIRADVALDFDEEGAWDSLSGLALATADEYRLKVEHHGDFHREQNGRTINIGSRSSAAYKRLYEKGKQLKLEGHPNWVRDELEFKPQNARAKLAYASASPVEIWHSTKWTRSVWEALYGPSATLCVAPAGSIRVPGDDERALEFMAKQYGNVLRRKLESLGGDVESFGLFMARLIAEH</sequence>
<reference evidence="2" key="1">
    <citation type="submission" date="2015-06" db="EMBL/GenBank/DDBJ databases">
        <authorList>
            <person name="Joergensen T."/>
        </authorList>
    </citation>
    <scope>NUCLEOTIDE SEQUENCE</scope>
    <source>
        <plasmid evidence="2">pRGRH0745</plasmid>
    </source>
</reference>